<evidence type="ECO:0000313" key="1">
    <source>
        <dbReference type="EMBL" id="HJD30590.1"/>
    </source>
</evidence>
<reference evidence="1" key="1">
    <citation type="journal article" date="2021" name="PeerJ">
        <title>Extensive microbial diversity within the chicken gut microbiome revealed by metagenomics and culture.</title>
        <authorList>
            <person name="Gilroy R."/>
            <person name="Ravi A."/>
            <person name="Getino M."/>
            <person name="Pursley I."/>
            <person name="Horton D.L."/>
            <person name="Alikhan N.F."/>
            <person name="Baker D."/>
            <person name="Gharbi K."/>
            <person name="Hall N."/>
            <person name="Watson M."/>
            <person name="Adriaenssens E.M."/>
            <person name="Foster-Nyarko E."/>
            <person name="Jarju S."/>
            <person name="Secka A."/>
            <person name="Antonio M."/>
            <person name="Oren A."/>
            <person name="Chaudhuri R.R."/>
            <person name="La Ragione R."/>
            <person name="Hildebrand F."/>
            <person name="Pallen M.J."/>
        </authorList>
    </citation>
    <scope>NUCLEOTIDE SEQUENCE</scope>
    <source>
        <strain evidence="1">ChiHjej8B7-25341</strain>
    </source>
</reference>
<proteinExistence type="predicted"/>
<dbReference type="Proteomes" id="UP000823851">
    <property type="component" value="Unassembled WGS sequence"/>
</dbReference>
<dbReference type="EMBL" id="DWUW01000043">
    <property type="protein sequence ID" value="HJD30590.1"/>
    <property type="molecule type" value="Genomic_DNA"/>
</dbReference>
<gene>
    <name evidence="1" type="ORF">H9912_01475</name>
</gene>
<accession>A0A9D2QY95</accession>
<evidence type="ECO:0000313" key="2">
    <source>
        <dbReference type="Proteomes" id="UP000823851"/>
    </source>
</evidence>
<organism evidence="1 2">
    <name type="scientific">Candidatus Eisenbergiella stercorigallinarum</name>
    <dbReference type="NCBI Taxonomy" id="2838557"/>
    <lineage>
        <taxon>Bacteria</taxon>
        <taxon>Bacillati</taxon>
        <taxon>Bacillota</taxon>
        <taxon>Clostridia</taxon>
        <taxon>Lachnospirales</taxon>
        <taxon>Lachnospiraceae</taxon>
        <taxon>Eisenbergiella</taxon>
    </lineage>
</organism>
<protein>
    <submittedName>
        <fullName evidence="1">DUF2194 domain-containing protein</fullName>
    </submittedName>
</protein>
<dbReference type="InterPro" id="IPR018695">
    <property type="entry name" value="DUF2194"/>
</dbReference>
<reference evidence="1" key="2">
    <citation type="submission" date="2021-04" db="EMBL/GenBank/DDBJ databases">
        <authorList>
            <person name="Gilroy R."/>
        </authorList>
    </citation>
    <scope>NUCLEOTIDE SEQUENCE</scope>
    <source>
        <strain evidence="1">ChiHjej8B7-25341</strain>
    </source>
</reference>
<sequence length="136" mass="15371">NSHFQHPDDVLDVDRGAESGWEAMRGRLEEYLDWLYTAAPEIRNLTASEMAGAVQRYYYLDVDQTVTQEEIILDLDNFQDEAFLFLRINGRLPEDPETCISGGTLQDMGGGLYLVSASSDHVVIRRGTPETDNTNR</sequence>
<dbReference type="AlphaFoldDB" id="A0A9D2QY95"/>
<dbReference type="Pfam" id="PF09960">
    <property type="entry name" value="DUF2194"/>
    <property type="match status" value="1"/>
</dbReference>
<name>A0A9D2QY95_9FIRM</name>
<feature type="non-terminal residue" evidence="1">
    <location>
        <position position="1"/>
    </location>
</feature>
<comment type="caution">
    <text evidence="1">The sequence shown here is derived from an EMBL/GenBank/DDBJ whole genome shotgun (WGS) entry which is preliminary data.</text>
</comment>